<dbReference type="Pfam" id="PF09835">
    <property type="entry name" value="DUF2062"/>
    <property type="match status" value="1"/>
</dbReference>
<evidence type="ECO:0000259" key="2">
    <source>
        <dbReference type="Pfam" id="PF09835"/>
    </source>
</evidence>
<dbReference type="Proteomes" id="UP000530514">
    <property type="component" value="Unassembled WGS sequence"/>
</dbReference>
<dbReference type="InterPro" id="IPR018639">
    <property type="entry name" value="DUF2062"/>
</dbReference>
<reference evidence="3 4" key="1">
    <citation type="submission" date="2020-07" db="EMBL/GenBank/DDBJ databases">
        <authorList>
            <person name="Feng H."/>
        </authorList>
    </citation>
    <scope>NUCLEOTIDE SEQUENCE [LARGE SCALE GENOMIC DNA]</scope>
    <source>
        <strain evidence="4">s-11</strain>
    </source>
</reference>
<proteinExistence type="predicted"/>
<dbReference type="OrthoDB" id="2926024at2"/>
<dbReference type="AlphaFoldDB" id="A0A7W2AH71"/>
<sequence>MKTKRKHNCIKRLGRTFRFNFLKLLRSPGGAKKVSLGFALGFGLEMIVIPTCSLIYILFYPIVRLCKGSLPAAIIGNIIGKLTFLPVIMLPVSKKLGEWIYPVNTGTMNFEDHSFTEIFSGNLQILWDILHGGLHVLIGQSILGALFGFISYFIIYRLYESRNFYKLLRNCS</sequence>
<evidence type="ECO:0000256" key="1">
    <source>
        <dbReference type="SAM" id="Phobius"/>
    </source>
</evidence>
<protein>
    <submittedName>
        <fullName evidence="3">DUF2062 domain-containing protein</fullName>
    </submittedName>
</protein>
<evidence type="ECO:0000313" key="4">
    <source>
        <dbReference type="Proteomes" id="UP000530514"/>
    </source>
</evidence>
<keyword evidence="4" id="KW-1185">Reference proteome</keyword>
<keyword evidence="1" id="KW-0812">Transmembrane</keyword>
<organism evidence="3 4">
    <name type="scientific">Thermoactinomyces daqus</name>
    <dbReference type="NCBI Taxonomy" id="1329516"/>
    <lineage>
        <taxon>Bacteria</taxon>
        <taxon>Bacillati</taxon>
        <taxon>Bacillota</taxon>
        <taxon>Bacilli</taxon>
        <taxon>Bacillales</taxon>
        <taxon>Thermoactinomycetaceae</taxon>
        <taxon>Thermoactinomyces</taxon>
    </lineage>
</organism>
<evidence type="ECO:0000313" key="3">
    <source>
        <dbReference type="EMBL" id="MBA4541543.1"/>
    </source>
</evidence>
<feature type="transmembrane region" description="Helical" evidence="1">
    <location>
        <begin position="36"/>
        <end position="60"/>
    </location>
</feature>
<keyword evidence="1" id="KW-1133">Transmembrane helix</keyword>
<keyword evidence="1" id="KW-0472">Membrane</keyword>
<dbReference type="EMBL" id="JACEIP010000002">
    <property type="protein sequence ID" value="MBA4541543.1"/>
    <property type="molecule type" value="Genomic_DNA"/>
</dbReference>
<feature type="transmembrane region" description="Helical" evidence="1">
    <location>
        <begin position="137"/>
        <end position="159"/>
    </location>
</feature>
<name>A0A7W2AH71_9BACL</name>
<gene>
    <name evidence="3" type="ORF">H1164_01295</name>
</gene>
<feature type="domain" description="DUF2062" evidence="2">
    <location>
        <begin position="15"/>
        <end position="161"/>
    </location>
</feature>
<comment type="caution">
    <text evidence="3">The sequence shown here is derived from an EMBL/GenBank/DDBJ whole genome shotgun (WGS) entry which is preliminary data.</text>
</comment>
<feature type="transmembrane region" description="Helical" evidence="1">
    <location>
        <begin position="72"/>
        <end position="92"/>
    </location>
</feature>
<accession>A0A7W2AH71</accession>